<dbReference type="GO" id="GO:0006605">
    <property type="term" value="P:protein targeting"/>
    <property type="evidence" value="ECO:0007669"/>
    <property type="project" value="UniProtKB-UniRule"/>
</dbReference>
<feature type="binding site" evidence="14">
    <location>
        <position position="504"/>
    </location>
    <ligand>
        <name>ATP</name>
        <dbReference type="ChEBI" id="CHEBI:30616"/>
    </ligand>
</feature>
<reference evidence="20" key="1">
    <citation type="journal article" date="2013" name="Proc. Natl. Acad. Sci. U.S.A.">
        <title>Improving the coverage of the cyanobacterial phylum using diversity-driven genome sequencing.</title>
        <authorList>
            <person name="Shih P.M."/>
            <person name="Wu D."/>
            <person name="Latifi A."/>
            <person name="Axen S.D."/>
            <person name="Fewer D.P."/>
            <person name="Talla E."/>
            <person name="Calteau A."/>
            <person name="Cai F."/>
            <person name="Tandeau de Marsac N."/>
            <person name="Rippka R."/>
            <person name="Herdman M."/>
            <person name="Sivonen K."/>
            <person name="Coursin T."/>
            <person name="Laurent T."/>
            <person name="Goodwin L."/>
            <person name="Nolan M."/>
            <person name="Davenport K.W."/>
            <person name="Han C.S."/>
            <person name="Rubin E.M."/>
            <person name="Eisen J.A."/>
            <person name="Woyke T."/>
            <person name="Gugger M."/>
            <person name="Kerfeld C.A."/>
        </authorList>
    </citation>
    <scope>NUCLEOTIDE SEQUENCE [LARGE SCALE GENOMIC DNA]</scope>
    <source>
        <strain evidence="20">PCC 10605</strain>
    </source>
</reference>
<evidence type="ECO:0000256" key="5">
    <source>
        <dbReference type="ARBA" id="ARBA00022490"/>
    </source>
</evidence>
<dbReference type="SMART" id="SM00958">
    <property type="entry name" value="SecA_PP_bind"/>
    <property type="match status" value="1"/>
</dbReference>
<dbReference type="AlphaFoldDB" id="K9Z3J7"/>
<keyword evidence="4" id="KW-1003">Cell membrane</keyword>
<keyword evidence="5 14" id="KW-0963">Cytoplasm</keyword>
<keyword evidence="20" id="KW-1185">Reference proteome</keyword>
<dbReference type="InterPro" id="IPR036670">
    <property type="entry name" value="SecA_X-link_sf"/>
</dbReference>
<dbReference type="PROSITE" id="PS51196">
    <property type="entry name" value="SECA_MOTOR_DEAD"/>
    <property type="match status" value="1"/>
</dbReference>
<evidence type="ECO:0000256" key="12">
    <source>
        <dbReference type="ARBA" id="ARBA00023136"/>
    </source>
</evidence>
<dbReference type="FunFam" id="1.10.3060.10:FF:000003">
    <property type="entry name" value="Protein translocase subunit SecA"/>
    <property type="match status" value="1"/>
</dbReference>
<dbReference type="FunFam" id="3.90.1440.10:FF:000003">
    <property type="entry name" value="Preprotein translocase SecA subunit"/>
    <property type="match status" value="1"/>
</dbReference>
<dbReference type="HOGENOM" id="CLU_005314_3_0_3"/>
<comment type="function">
    <text evidence="14">Part of the Sec protein translocase complex. Interacts with the SecYEG preprotein conducting channel. Has a central role in coupling the hydrolysis of ATP to the transfer of proteins into and across the cell membrane, serving as an ATP-driven molecular motor driving the stepwise translocation of polypeptide chains across the membrane.</text>
</comment>
<dbReference type="GO" id="GO:0005524">
    <property type="term" value="F:ATP binding"/>
    <property type="evidence" value="ECO:0007669"/>
    <property type="project" value="UniProtKB-UniRule"/>
</dbReference>
<evidence type="ECO:0000256" key="8">
    <source>
        <dbReference type="ARBA" id="ARBA00022927"/>
    </source>
</evidence>
<keyword evidence="9 14" id="KW-1278">Translocase</keyword>
<evidence type="ECO:0000256" key="15">
    <source>
        <dbReference type="RuleBase" id="RU003874"/>
    </source>
</evidence>
<evidence type="ECO:0000256" key="16">
    <source>
        <dbReference type="SAM" id="Coils"/>
    </source>
</evidence>
<dbReference type="GO" id="GO:0043952">
    <property type="term" value="P:protein transport by the Sec complex"/>
    <property type="evidence" value="ECO:0007669"/>
    <property type="project" value="TreeGrafter"/>
</dbReference>
<dbReference type="InterPro" id="IPR014001">
    <property type="entry name" value="Helicase_ATP-bd"/>
</dbReference>
<gene>
    <name evidence="14" type="primary">secA</name>
    <name evidence="19" type="ordered locus">Cyan10605_0821</name>
</gene>
<dbReference type="SUPFAM" id="SSF81767">
    <property type="entry name" value="Pre-protein crosslinking domain of SecA"/>
    <property type="match status" value="1"/>
</dbReference>
<dbReference type="KEGG" id="can:Cyan10605_0821"/>
<dbReference type="SUPFAM" id="SSF52540">
    <property type="entry name" value="P-loop containing nucleoside triphosphate hydrolases"/>
    <property type="match status" value="2"/>
</dbReference>
<keyword evidence="7 14" id="KW-0067">ATP-binding</keyword>
<evidence type="ECO:0000313" key="20">
    <source>
        <dbReference type="Proteomes" id="UP000010480"/>
    </source>
</evidence>
<evidence type="ECO:0000259" key="18">
    <source>
        <dbReference type="PROSITE" id="PS51196"/>
    </source>
</evidence>
<feature type="domain" description="SecA family profile" evidence="18">
    <location>
        <begin position="1"/>
        <end position="719"/>
    </location>
</feature>
<keyword evidence="12 14" id="KW-0472">Membrane</keyword>
<dbReference type="EC" id="7.4.2.8" evidence="14"/>
<dbReference type="SMART" id="SM00957">
    <property type="entry name" value="SecA_DEAD"/>
    <property type="match status" value="1"/>
</dbReference>
<comment type="function">
    <text evidence="14">Probably participates in protein translocation into and across both the cytoplasmic and thylakoid membranes in cyanobacterial cells.</text>
</comment>
<evidence type="ECO:0000256" key="13">
    <source>
        <dbReference type="ARBA" id="ARBA00060385"/>
    </source>
</evidence>
<dbReference type="InterPro" id="IPR027417">
    <property type="entry name" value="P-loop_NTPase"/>
</dbReference>
<dbReference type="InterPro" id="IPR011115">
    <property type="entry name" value="SecA_DEAD"/>
</dbReference>
<keyword evidence="3 14" id="KW-0813">Transport</keyword>
<dbReference type="eggNOG" id="COG0653">
    <property type="taxonomic scope" value="Bacteria"/>
</dbReference>
<evidence type="ECO:0000313" key="19">
    <source>
        <dbReference type="EMBL" id="AFZ52953.1"/>
    </source>
</evidence>
<dbReference type="Gene3D" id="1.10.3060.10">
    <property type="entry name" value="Helical scaffold and wing domains of SecA"/>
    <property type="match status" value="1"/>
</dbReference>
<dbReference type="EMBL" id="CP003947">
    <property type="protein sequence ID" value="AFZ52953.1"/>
    <property type="molecule type" value="Genomic_DNA"/>
</dbReference>
<dbReference type="OrthoDB" id="9805579at2"/>
<dbReference type="InterPro" id="IPR020937">
    <property type="entry name" value="SecA_CS"/>
</dbReference>
<dbReference type="Pfam" id="PF01043">
    <property type="entry name" value="SecA_PP_bind"/>
    <property type="match status" value="1"/>
</dbReference>
<sequence length="939" mass="107044">MFKKLFGDPNTRKLKKLQPYIAEINLLEEDIKKLTDDEMRAKTASFKEMLAKATTKEEKDTILDEILPEAFALVREAGVRVLGMRHYDVQLLGGIVLHTGQIAEMKTGEGKTLVATLPAYLNGLTGEGVHVVTVNDYLARRDAEWMGQIHRFLGLSVGLIQSGMTSVERQKNYSADITYATNSELGFDYLRDNMATDMADVVQRPPNYCIIDEVDSILIDEARTPLIISGQVERPMEKYMEAAKIAQMLTRQNEEGDGGDYEVDEKARNVLLTDEGFAHAEELLGVTDLYDQDNPWAHYIFNAIKAKELFTRDVNYIVRNNEVVIVDEFTGRVLAGRRWSDGLHQAIEAKEGVEIQKETQTLASITYQNFFLLYPKLSGMTGTAKTEETEFEKVYNLEVTIIPTNRPSDRNDLPDVVYKNEIAKWKAVAEECKEMYETGRPVLVGTTSVEKSEVLSRLLQEREIPHNILNARPENVERESEIVAQAGRKGAVTIATNMAGRGTDIILGGNSDYMARLKLREYFMPQIVTPEDDQLMVNVPGVDMAKRAKGQGFSGNGDGKKQKNWKPSSDLFPCQLSADTEALLKEAVKFAVEKYGQQSLSELEAEEKIAIAAEKAPTEDPVIQKLREVYQAIRREYDEVTDKEHDLVVEKGGLHVIGTERHESRRIDNQLRGRAGRQGDPGSTRFFLSLEDNLLRIFGGDRVAGLMNAFRVEEDMPIESGMLTRSLEGAQKKVETFYYDARKNVFEYDEVMNNQRRAIYAERRRVLEGRDLKGQVLQYATQTMDEIVDAYVNPDLPPDEWNLEALVEKAKEFIYLLQDITVKDLEDMTVAEMKTFLHEEVHKAYDLKENQIEQIQTGLMRQAERFFILQQIDTLWREHLQKMDGLRESVGLRGYGQKDPLIEYKQEGYEMFLEMMIDIRRNVVYSLFQFQPQVQPQAV</sequence>
<dbReference type="Gene3D" id="3.40.50.300">
    <property type="entry name" value="P-loop containing nucleotide triphosphate hydrolases"/>
    <property type="match status" value="2"/>
</dbReference>
<dbReference type="GO" id="GO:0031676">
    <property type="term" value="C:plasma membrane-derived thylakoid membrane"/>
    <property type="evidence" value="ECO:0007669"/>
    <property type="project" value="UniProtKB-SubCell"/>
</dbReference>
<evidence type="ECO:0000256" key="14">
    <source>
        <dbReference type="HAMAP-Rule" id="MF_01382"/>
    </source>
</evidence>
<dbReference type="PATRIC" id="fig|755178.3.peg.863"/>
<protein>
    <recommendedName>
        <fullName evidence="14 15">Protein translocase subunit SecA</fullName>
        <ecNumber evidence="14">7.4.2.8</ecNumber>
    </recommendedName>
</protein>
<dbReference type="InterPro" id="IPR011116">
    <property type="entry name" value="SecA_Wing/Scaffold"/>
</dbReference>
<dbReference type="PANTHER" id="PTHR30612">
    <property type="entry name" value="SECA INNER MEMBRANE COMPONENT OF SEC PROTEIN SECRETION SYSTEM"/>
    <property type="match status" value="1"/>
</dbReference>
<comment type="subcellular location">
    <subcellularLocation>
        <location evidence="14">Cell inner membrane</location>
        <topology evidence="14">Peripheral membrane protein</topology>
        <orientation evidence="14">Cytoplasmic side</orientation>
    </subcellularLocation>
    <subcellularLocation>
        <location evidence="14">Cellular thylakoid membrane</location>
        <topology evidence="14">Peripheral membrane protein</topology>
        <orientation evidence="14">Cytoplasmic side</orientation>
    </subcellularLocation>
    <subcellularLocation>
        <location evidence="14">Cytoplasm</location>
    </subcellularLocation>
    <subcellularLocation>
        <location evidence="1">Membrane</location>
        <topology evidence="1">Peripheral membrane protein</topology>
    </subcellularLocation>
    <subcellularLocation>
        <location evidence="13">Thylakoid</location>
    </subcellularLocation>
</comment>
<dbReference type="CDD" id="cd17928">
    <property type="entry name" value="DEXDc_SecA"/>
    <property type="match status" value="1"/>
</dbReference>
<accession>K9Z3J7</accession>
<dbReference type="FunFam" id="3.40.50.300:FF:000334">
    <property type="entry name" value="Protein translocase subunit SecA"/>
    <property type="match status" value="1"/>
</dbReference>
<dbReference type="RefSeq" id="WP_015218684.1">
    <property type="nucleotide sequence ID" value="NC_019776.1"/>
</dbReference>
<dbReference type="InterPro" id="IPR036266">
    <property type="entry name" value="SecA_Wing/Scaffold_sf"/>
</dbReference>
<evidence type="ECO:0000256" key="4">
    <source>
        <dbReference type="ARBA" id="ARBA00022475"/>
    </source>
</evidence>
<dbReference type="InterPro" id="IPR014018">
    <property type="entry name" value="SecA_motor_DEAD"/>
</dbReference>
<dbReference type="InterPro" id="IPR011130">
    <property type="entry name" value="SecA_preprotein_X-link_dom"/>
</dbReference>
<evidence type="ECO:0000256" key="6">
    <source>
        <dbReference type="ARBA" id="ARBA00022741"/>
    </source>
</evidence>
<dbReference type="Pfam" id="PF21090">
    <property type="entry name" value="P-loop_SecA"/>
    <property type="match status" value="1"/>
</dbReference>
<evidence type="ECO:0000256" key="1">
    <source>
        <dbReference type="ARBA" id="ARBA00004170"/>
    </source>
</evidence>
<dbReference type="FunFam" id="3.40.50.300:FF:000429">
    <property type="entry name" value="Preprotein translocase subunit SecA"/>
    <property type="match status" value="1"/>
</dbReference>
<comment type="catalytic activity">
    <reaction evidence="14">
        <text>ATP + H2O + cellular proteinSide 1 = ADP + phosphate + cellular proteinSide 2.</text>
        <dbReference type="EC" id="7.4.2.8"/>
    </reaction>
</comment>
<dbReference type="GO" id="GO:0017038">
    <property type="term" value="P:protein import"/>
    <property type="evidence" value="ECO:0007669"/>
    <property type="project" value="InterPro"/>
</dbReference>
<dbReference type="PRINTS" id="PR00906">
    <property type="entry name" value="SECA"/>
</dbReference>
<dbReference type="Pfam" id="PF07517">
    <property type="entry name" value="SecA_DEAD"/>
    <property type="match status" value="1"/>
</dbReference>
<name>K9Z3J7_CYAAP</name>
<organism evidence="19 20">
    <name type="scientific">Cyanobacterium aponinum (strain PCC 10605)</name>
    <dbReference type="NCBI Taxonomy" id="755178"/>
    <lineage>
        <taxon>Bacteria</taxon>
        <taxon>Bacillati</taxon>
        <taxon>Cyanobacteriota</taxon>
        <taxon>Cyanophyceae</taxon>
        <taxon>Oscillatoriophycideae</taxon>
        <taxon>Chroococcales</taxon>
        <taxon>Geminocystaceae</taxon>
        <taxon>Cyanobacterium</taxon>
    </lineage>
</organism>
<dbReference type="Pfam" id="PF07516">
    <property type="entry name" value="SecA_SW"/>
    <property type="match status" value="1"/>
</dbReference>
<evidence type="ECO:0000256" key="2">
    <source>
        <dbReference type="ARBA" id="ARBA00007650"/>
    </source>
</evidence>
<dbReference type="GO" id="GO:0005829">
    <property type="term" value="C:cytosol"/>
    <property type="evidence" value="ECO:0007669"/>
    <property type="project" value="TreeGrafter"/>
</dbReference>
<dbReference type="STRING" id="755178.Cyan10605_0821"/>
<dbReference type="NCBIfam" id="TIGR00963">
    <property type="entry name" value="secA"/>
    <property type="match status" value="1"/>
</dbReference>
<feature type="binding site" evidence="14">
    <location>
        <begin position="108"/>
        <end position="112"/>
    </location>
    <ligand>
        <name>ATP</name>
        <dbReference type="ChEBI" id="CHEBI:30616"/>
    </ligand>
</feature>
<evidence type="ECO:0000256" key="7">
    <source>
        <dbReference type="ARBA" id="ARBA00022840"/>
    </source>
</evidence>
<evidence type="ECO:0000256" key="9">
    <source>
        <dbReference type="ARBA" id="ARBA00022967"/>
    </source>
</evidence>
<feature type="binding site" evidence="14">
    <location>
        <position position="90"/>
    </location>
    <ligand>
        <name>ATP</name>
        <dbReference type="ChEBI" id="CHEBI:30616"/>
    </ligand>
</feature>
<feature type="domain" description="Helicase ATP-binding" evidence="17">
    <location>
        <begin position="92"/>
        <end position="250"/>
    </location>
</feature>
<dbReference type="PROSITE" id="PS01312">
    <property type="entry name" value="SECA"/>
    <property type="match status" value="1"/>
</dbReference>
<feature type="coiled-coil region" evidence="16">
    <location>
        <begin position="17"/>
        <end position="44"/>
    </location>
</feature>
<dbReference type="GO" id="GO:0031522">
    <property type="term" value="C:cell envelope Sec protein transport complex"/>
    <property type="evidence" value="ECO:0007669"/>
    <property type="project" value="TreeGrafter"/>
</dbReference>
<dbReference type="CDD" id="cd18803">
    <property type="entry name" value="SF2_C_secA"/>
    <property type="match status" value="1"/>
</dbReference>
<dbReference type="SUPFAM" id="SSF81886">
    <property type="entry name" value="Helical scaffold and wing domains of SecA"/>
    <property type="match status" value="1"/>
</dbReference>
<dbReference type="GO" id="GO:0008564">
    <property type="term" value="F:protein-exporting ATPase activity"/>
    <property type="evidence" value="ECO:0007669"/>
    <property type="project" value="UniProtKB-EC"/>
</dbReference>
<dbReference type="PROSITE" id="PS51192">
    <property type="entry name" value="HELICASE_ATP_BIND_1"/>
    <property type="match status" value="1"/>
</dbReference>
<evidence type="ECO:0000259" key="17">
    <source>
        <dbReference type="PROSITE" id="PS51192"/>
    </source>
</evidence>
<keyword evidence="11 14" id="KW-0793">Thylakoid</keyword>
<dbReference type="InterPro" id="IPR000185">
    <property type="entry name" value="SecA"/>
</dbReference>
<keyword evidence="8 14" id="KW-0653">Protein transport</keyword>
<dbReference type="Gene3D" id="3.90.1440.10">
    <property type="entry name" value="SecA, preprotein cross-linking domain"/>
    <property type="match status" value="1"/>
</dbReference>
<proteinExistence type="inferred from homology"/>
<evidence type="ECO:0000256" key="11">
    <source>
        <dbReference type="ARBA" id="ARBA00023078"/>
    </source>
</evidence>
<dbReference type="Proteomes" id="UP000010480">
    <property type="component" value="Chromosome"/>
</dbReference>
<evidence type="ECO:0000256" key="3">
    <source>
        <dbReference type="ARBA" id="ARBA00022448"/>
    </source>
</evidence>
<comment type="similarity">
    <text evidence="2 14 15">Belongs to the SecA family.</text>
</comment>
<keyword evidence="16" id="KW-0175">Coiled coil</keyword>
<dbReference type="InterPro" id="IPR044722">
    <property type="entry name" value="SecA_SF2_C"/>
</dbReference>
<dbReference type="GO" id="GO:0065002">
    <property type="term" value="P:intracellular protein transmembrane transport"/>
    <property type="evidence" value="ECO:0007669"/>
    <property type="project" value="UniProtKB-UniRule"/>
</dbReference>
<evidence type="ECO:0000256" key="10">
    <source>
        <dbReference type="ARBA" id="ARBA00023010"/>
    </source>
</evidence>
<keyword evidence="10 14" id="KW-0811">Translocation</keyword>
<keyword evidence="6 14" id="KW-0547">Nucleotide-binding</keyword>
<dbReference type="HAMAP" id="MF_01382">
    <property type="entry name" value="SecA"/>
    <property type="match status" value="1"/>
</dbReference>
<comment type="subunit">
    <text evidence="14">Monomer and homodimer. Part of the essential Sec protein translocation apparatus which comprises SecA, SecYEG and auxiliary proteins SecDF. Other proteins may also be involved.</text>
</comment>
<dbReference type="PANTHER" id="PTHR30612:SF0">
    <property type="entry name" value="CHLOROPLAST PROTEIN-TRANSPORTING ATPASE"/>
    <property type="match status" value="1"/>
</dbReference>